<sequence length="62" mass="6381">MTPRADAPAPCRGAGGGEAVARGLLCGFRVLAALYAVLMVWQGRGFPTETPQPVALAEGEPE</sequence>
<keyword evidence="1" id="KW-1133">Transmembrane helix</keyword>
<comment type="caution">
    <text evidence="2">The sequence shown here is derived from an EMBL/GenBank/DDBJ whole genome shotgun (WGS) entry which is preliminary data.</text>
</comment>
<dbReference type="EMBL" id="JEMA01000433">
    <property type="protein sequence ID" value="KYF70021.1"/>
    <property type="molecule type" value="Genomic_DNA"/>
</dbReference>
<feature type="transmembrane region" description="Helical" evidence="1">
    <location>
        <begin position="20"/>
        <end position="41"/>
    </location>
</feature>
<keyword evidence="1" id="KW-0472">Membrane</keyword>
<protein>
    <submittedName>
        <fullName evidence="2">Uncharacterized protein</fullName>
    </submittedName>
</protein>
<dbReference type="RefSeq" id="WP_061607921.1">
    <property type="nucleotide sequence ID" value="NZ_JEMA01000433.1"/>
</dbReference>
<evidence type="ECO:0000313" key="3">
    <source>
        <dbReference type="Proteomes" id="UP000075260"/>
    </source>
</evidence>
<evidence type="ECO:0000256" key="1">
    <source>
        <dbReference type="SAM" id="Phobius"/>
    </source>
</evidence>
<gene>
    <name evidence="2" type="ORF">BE15_16700</name>
</gene>
<name>A0A150QPV5_SORCE</name>
<proteinExistence type="predicted"/>
<accession>A0A150QPV5</accession>
<organism evidence="2 3">
    <name type="scientific">Sorangium cellulosum</name>
    <name type="common">Polyangium cellulosum</name>
    <dbReference type="NCBI Taxonomy" id="56"/>
    <lineage>
        <taxon>Bacteria</taxon>
        <taxon>Pseudomonadati</taxon>
        <taxon>Myxococcota</taxon>
        <taxon>Polyangia</taxon>
        <taxon>Polyangiales</taxon>
        <taxon>Polyangiaceae</taxon>
        <taxon>Sorangium</taxon>
    </lineage>
</organism>
<dbReference type="Proteomes" id="UP000075260">
    <property type="component" value="Unassembled WGS sequence"/>
</dbReference>
<dbReference type="AlphaFoldDB" id="A0A150QPV5"/>
<keyword evidence="1" id="KW-0812">Transmembrane</keyword>
<evidence type="ECO:0000313" key="2">
    <source>
        <dbReference type="EMBL" id="KYF70021.1"/>
    </source>
</evidence>
<reference evidence="2 3" key="1">
    <citation type="submission" date="2014-02" db="EMBL/GenBank/DDBJ databases">
        <title>The small core and large imbalanced accessory genome model reveals a collaborative survival strategy of Sorangium cellulosum strains in nature.</title>
        <authorList>
            <person name="Han K."/>
            <person name="Peng R."/>
            <person name="Blom J."/>
            <person name="Li Y.-Z."/>
        </authorList>
    </citation>
    <scope>NUCLEOTIDE SEQUENCE [LARGE SCALE GENOMIC DNA]</scope>
    <source>
        <strain evidence="2 3">So0008-312</strain>
    </source>
</reference>